<dbReference type="Gene3D" id="3.30.1360.120">
    <property type="entry name" value="Probable tRNA modification gtpase trme, domain 1"/>
    <property type="match status" value="1"/>
</dbReference>
<evidence type="ECO:0000256" key="4">
    <source>
        <dbReference type="ARBA" id="ARBA00022679"/>
    </source>
</evidence>
<dbReference type="AlphaFoldDB" id="A0A0W8E170"/>
<dbReference type="EMBL" id="LNQE01001920">
    <property type="protein sequence ID" value="KUG02400.1"/>
    <property type="molecule type" value="Genomic_DNA"/>
</dbReference>
<evidence type="ECO:0000256" key="2">
    <source>
        <dbReference type="ARBA" id="ARBA00012616"/>
    </source>
</evidence>
<gene>
    <name evidence="9" type="ORF">ASZ90_020222</name>
</gene>
<evidence type="ECO:0000256" key="5">
    <source>
        <dbReference type="ARBA" id="ARBA00031395"/>
    </source>
</evidence>
<dbReference type="InterPro" id="IPR006223">
    <property type="entry name" value="GcvT"/>
</dbReference>
<organism evidence="9">
    <name type="scientific">hydrocarbon metagenome</name>
    <dbReference type="NCBI Taxonomy" id="938273"/>
    <lineage>
        <taxon>unclassified sequences</taxon>
        <taxon>metagenomes</taxon>
        <taxon>ecological metagenomes</taxon>
    </lineage>
</organism>
<name>A0A0W8E170_9ZZZZ</name>
<dbReference type="FunFam" id="4.10.1250.10:FF:000001">
    <property type="entry name" value="Aminomethyltransferase"/>
    <property type="match status" value="1"/>
</dbReference>
<evidence type="ECO:0000256" key="6">
    <source>
        <dbReference type="ARBA" id="ARBA00047665"/>
    </source>
</evidence>
<dbReference type="GO" id="GO:0032259">
    <property type="term" value="P:methylation"/>
    <property type="evidence" value="ECO:0007669"/>
    <property type="project" value="UniProtKB-KW"/>
</dbReference>
<dbReference type="PIRSF" id="PIRSF006487">
    <property type="entry name" value="GcvT"/>
    <property type="match status" value="1"/>
</dbReference>
<dbReference type="FunFam" id="3.30.70.1400:FF:000001">
    <property type="entry name" value="Aminomethyltransferase"/>
    <property type="match status" value="1"/>
</dbReference>
<keyword evidence="4 9" id="KW-0808">Transferase</keyword>
<comment type="similarity">
    <text evidence="1">Belongs to the GcvT family.</text>
</comment>
<dbReference type="HAMAP" id="MF_00259">
    <property type="entry name" value="GcvT"/>
    <property type="match status" value="1"/>
</dbReference>
<evidence type="ECO:0000256" key="3">
    <source>
        <dbReference type="ARBA" id="ARBA00022576"/>
    </source>
</evidence>
<dbReference type="InterPro" id="IPR022903">
    <property type="entry name" value="GcvT_bac"/>
</dbReference>
<dbReference type="InterPro" id="IPR027266">
    <property type="entry name" value="TrmE/GcvT-like"/>
</dbReference>
<reference evidence="9" key="1">
    <citation type="journal article" date="2015" name="Proc. Natl. Acad. Sci. U.S.A.">
        <title>Networks of energetic and metabolic interactions define dynamics in microbial communities.</title>
        <authorList>
            <person name="Embree M."/>
            <person name="Liu J.K."/>
            <person name="Al-Bassam M.M."/>
            <person name="Zengler K."/>
        </authorList>
    </citation>
    <scope>NUCLEOTIDE SEQUENCE</scope>
</reference>
<dbReference type="Gene3D" id="2.40.30.110">
    <property type="entry name" value="Aminomethyltransferase beta-barrel domains"/>
    <property type="match status" value="1"/>
</dbReference>
<dbReference type="EC" id="2.1.2.10" evidence="2"/>
<dbReference type="PANTHER" id="PTHR43757:SF2">
    <property type="entry name" value="AMINOMETHYLTRANSFERASE, MITOCHONDRIAL"/>
    <property type="match status" value="1"/>
</dbReference>
<dbReference type="GO" id="GO:0005829">
    <property type="term" value="C:cytosol"/>
    <property type="evidence" value="ECO:0007669"/>
    <property type="project" value="TreeGrafter"/>
</dbReference>
<dbReference type="Gene3D" id="3.30.70.1400">
    <property type="entry name" value="Aminomethyltransferase beta-barrel domains"/>
    <property type="match status" value="1"/>
</dbReference>
<evidence type="ECO:0000259" key="8">
    <source>
        <dbReference type="Pfam" id="PF08669"/>
    </source>
</evidence>
<dbReference type="InterPro" id="IPR013977">
    <property type="entry name" value="GcvT_C"/>
</dbReference>
<dbReference type="GO" id="GO:0008483">
    <property type="term" value="F:transaminase activity"/>
    <property type="evidence" value="ECO:0007669"/>
    <property type="project" value="UniProtKB-KW"/>
</dbReference>
<protein>
    <recommendedName>
        <fullName evidence="2">aminomethyltransferase</fullName>
        <ecNumber evidence="2">2.1.2.10</ecNumber>
    </recommendedName>
    <alternativeName>
        <fullName evidence="5">Glycine cleavage system T protein</fullName>
    </alternativeName>
</protein>
<keyword evidence="3" id="KW-0032">Aminotransferase</keyword>
<dbReference type="Gene3D" id="4.10.1250.10">
    <property type="entry name" value="Aminomethyltransferase fragment"/>
    <property type="match status" value="1"/>
</dbReference>
<dbReference type="GO" id="GO:0005960">
    <property type="term" value="C:glycine cleavage complex"/>
    <property type="evidence" value="ECO:0007669"/>
    <property type="project" value="InterPro"/>
</dbReference>
<evidence type="ECO:0000256" key="1">
    <source>
        <dbReference type="ARBA" id="ARBA00008609"/>
    </source>
</evidence>
<keyword evidence="9" id="KW-0489">Methyltransferase</keyword>
<dbReference type="NCBIfam" id="NF001567">
    <property type="entry name" value="PRK00389.1"/>
    <property type="match status" value="1"/>
</dbReference>
<dbReference type="GO" id="GO:0004047">
    <property type="term" value="F:aminomethyltransferase activity"/>
    <property type="evidence" value="ECO:0007669"/>
    <property type="project" value="UniProtKB-EC"/>
</dbReference>
<evidence type="ECO:0000259" key="7">
    <source>
        <dbReference type="Pfam" id="PF01571"/>
    </source>
</evidence>
<dbReference type="SUPFAM" id="SSF101790">
    <property type="entry name" value="Aminomethyltransferase beta-barrel domain"/>
    <property type="match status" value="1"/>
</dbReference>
<dbReference type="Pfam" id="PF01571">
    <property type="entry name" value="GCV_T"/>
    <property type="match status" value="1"/>
</dbReference>
<dbReference type="InterPro" id="IPR029043">
    <property type="entry name" value="GcvT/YgfZ_C"/>
</dbReference>
<dbReference type="Pfam" id="PF08669">
    <property type="entry name" value="GCV_T_C"/>
    <property type="match status" value="1"/>
</dbReference>
<comment type="caution">
    <text evidence="9">The sequence shown here is derived from an EMBL/GenBank/DDBJ whole genome shotgun (WGS) entry which is preliminary data.</text>
</comment>
<dbReference type="GO" id="GO:0006546">
    <property type="term" value="P:glycine catabolic process"/>
    <property type="evidence" value="ECO:0007669"/>
    <property type="project" value="InterPro"/>
</dbReference>
<sequence>MSLKQTPLYPMHIKYNGKIIDFGGWELPVQYESMGIIKEHNMVREKAGLFDVSHMGEVFVTGDKAEEFVQKLVSNDVKSMKDFQVMYGLMCYPSGGVVDDLLVYRYNSSKYLLVINAANVEKDFAWIQENLIPEVSAVNVSDEYAQLALQGPEAQAILQKIIDVDLDSIRFFWFNPDVKISGVECIVSRTGYTGEDGFEIYVRPEDAVFIWEEILRAGGDLVSPVGLGARDSLRFEAKLPLYGQEIDQEITPLEAGLGFFVKLNGDDFIGKSALLELKEKGLKRKLVEFSMVGKGIPRSHYEVQKDGVSIGHVTTGLHAPTFKKPIGLALINIEHTEPGTRIDIMIRDKAIEAIVDPGIFYNKKTKSK</sequence>
<feature type="domain" description="GCVT N-terminal" evidence="7">
    <location>
        <begin position="8"/>
        <end position="264"/>
    </location>
</feature>
<evidence type="ECO:0000313" key="9">
    <source>
        <dbReference type="EMBL" id="KUG02400.1"/>
    </source>
</evidence>
<dbReference type="InterPro" id="IPR006222">
    <property type="entry name" value="GCVT_N"/>
</dbReference>
<dbReference type="InterPro" id="IPR028896">
    <property type="entry name" value="GcvT/YgfZ/DmdA"/>
</dbReference>
<feature type="domain" description="Aminomethyltransferase C-terminal" evidence="8">
    <location>
        <begin position="284"/>
        <end position="361"/>
    </location>
</feature>
<dbReference type="SUPFAM" id="SSF103025">
    <property type="entry name" value="Folate-binding domain"/>
    <property type="match status" value="1"/>
</dbReference>
<proteinExistence type="inferred from homology"/>
<dbReference type="PANTHER" id="PTHR43757">
    <property type="entry name" value="AMINOMETHYLTRANSFERASE"/>
    <property type="match status" value="1"/>
</dbReference>
<dbReference type="NCBIfam" id="TIGR00528">
    <property type="entry name" value="gcvT"/>
    <property type="match status" value="1"/>
</dbReference>
<dbReference type="GO" id="GO:0008168">
    <property type="term" value="F:methyltransferase activity"/>
    <property type="evidence" value="ECO:0007669"/>
    <property type="project" value="UniProtKB-KW"/>
</dbReference>
<accession>A0A0W8E170</accession>
<comment type="catalytic activity">
    <reaction evidence="6">
        <text>N(6)-[(R)-S(8)-aminomethyldihydrolipoyl]-L-lysyl-[protein] + (6S)-5,6,7,8-tetrahydrofolate = N(6)-[(R)-dihydrolipoyl]-L-lysyl-[protein] + (6R)-5,10-methylene-5,6,7,8-tetrahydrofolate + NH4(+)</text>
        <dbReference type="Rhea" id="RHEA:16945"/>
        <dbReference type="Rhea" id="RHEA-COMP:10475"/>
        <dbReference type="Rhea" id="RHEA-COMP:10492"/>
        <dbReference type="ChEBI" id="CHEBI:15636"/>
        <dbReference type="ChEBI" id="CHEBI:28938"/>
        <dbReference type="ChEBI" id="CHEBI:57453"/>
        <dbReference type="ChEBI" id="CHEBI:83100"/>
        <dbReference type="ChEBI" id="CHEBI:83143"/>
        <dbReference type="EC" id="2.1.2.10"/>
    </reaction>
</comment>